<dbReference type="GO" id="GO:0000049">
    <property type="term" value="F:tRNA binding"/>
    <property type="evidence" value="ECO:0007669"/>
    <property type="project" value="UniProtKB-UniRule"/>
</dbReference>
<sequence length="187" mass="21369">MIKLIIGIGNPDEEYQNTRHNVGFMMVDYLAKKLEANDLEFNKNFNSIVGKGKIDKTTVILVKPQTYVNKSGKAVSKLIKNLKLKIENLIVVHDDLDIPFGNTKISFDKNSGGHKGIESIMRALKTKKFYRLRIGLAKPALAKARQQSDKKRDEFVVKMVLSKFSPSEREELKKIFKEGYEKLLQLK</sequence>
<proteinExistence type="inferred from homology"/>
<dbReference type="GO" id="GO:0004045">
    <property type="term" value="F:peptidyl-tRNA hydrolase activity"/>
    <property type="evidence" value="ECO:0007669"/>
    <property type="project" value="UniProtKB-UniRule"/>
</dbReference>
<comment type="function">
    <text evidence="7">Catalyzes the release of premature peptidyl moieties from peptidyl-tRNA molecules trapped in stalled 50S ribosomal subunits, and thus maintains levels of free tRNAs and 50S ribosomes.</text>
</comment>
<comment type="caution">
    <text evidence="10">The sequence shown here is derived from an EMBL/GenBank/DDBJ whole genome shotgun (WGS) entry which is preliminary data.</text>
</comment>
<gene>
    <name evidence="7" type="primary">pth</name>
    <name evidence="10" type="ORF">A2817_01625</name>
</gene>
<keyword evidence="2 7" id="KW-0820">tRNA-binding</keyword>
<dbReference type="GO" id="GO:0006515">
    <property type="term" value="P:protein quality control for misfolded or incompletely synthesized proteins"/>
    <property type="evidence" value="ECO:0007669"/>
    <property type="project" value="UniProtKB-UniRule"/>
</dbReference>
<dbReference type="PROSITE" id="PS01195">
    <property type="entry name" value="PEPT_TRNA_HYDROL_1"/>
    <property type="match status" value="1"/>
</dbReference>
<reference evidence="10 11" key="1">
    <citation type="journal article" date="2016" name="Nat. Commun.">
        <title>Thousands of microbial genomes shed light on interconnected biogeochemical processes in an aquifer system.</title>
        <authorList>
            <person name="Anantharaman K."/>
            <person name="Brown C.T."/>
            <person name="Hug L.A."/>
            <person name="Sharon I."/>
            <person name="Castelle C.J."/>
            <person name="Probst A.J."/>
            <person name="Thomas B.C."/>
            <person name="Singh A."/>
            <person name="Wilkins M.J."/>
            <person name="Karaoz U."/>
            <person name="Brodie E.L."/>
            <person name="Williams K.H."/>
            <person name="Hubbard S.S."/>
            <person name="Banfield J.F."/>
        </authorList>
    </citation>
    <scope>NUCLEOTIDE SEQUENCE [LARGE SCALE GENOMIC DNA]</scope>
</reference>
<dbReference type="HAMAP" id="MF_00083">
    <property type="entry name" value="Pept_tRNA_hydro_bact"/>
    <property type="match status" value="1"/>
</dbReference>
<evidence type="ECO:0000256" key="1">
    <source>
        <dbReference type="ARBA" id="ARBA00013260"/>
    </source>
</evidence>
<evidence type="ECO:0000256" key="8">
    <source>
        <dbReference type="RuleBase" id="RU000673"/>
    </source>
</evidence>
<evidence type="ECO:0000256" key="5">
    <source>
        <dbReference type="ARBA" id="ARBA00038063"/>
    </source>
</evidence>
<accession>A0A1F8EGA1</accession>
<keyword evidence="7" id="KW-0963">Cytoplasm</keyword>
<name>A0A1F8EGA1_9BACT</name>
<evidence type="ECO:0000313" key="10">
    <source>
        <dbReference type="EMBL" id="OGM99359.1"/>
    </source>
</evidence>
<evidence type="ECO:0000256" key="9">
    <source>
        <dbReference type="RuleBase" id="RU004320"/>
    </source>
</evidence>
<dbReference type="PANTHER" id="PTHR17224:SF1">
    <property type="entry name" value="PEPTIDYL-TRNA HYDROLASE"/>
    <property type="match status" value="1"/>
</dbReference>
<dbReference type="GO" id="GO:0005737">
    <property type="term" value="C:cytoplasm"/>
    <property type="evidence" value="ECO:0007669"/>
    <property type="project" value="UniProtKB-SubCell"/>
</dbReference>
<dbReference type="NCBIfam" id="TIGR00447">
    <property type="entry name" value="pth"/>
    <property type="match status" value="1"/>
</dbReference>
<feature type="active site" description="Proton acceptor" evidence="7">
    <location>
        <position position="20"/>
    </location>
</feature>
<evidence type="ECO:0000256" key="7">
    <source>
        <dbReference type="HAMAP-Rule" id="MF_00083"/>
    </source>
</evidence>
<comment type="subunit">
    <text evidence="7">Monomer.</text>
</comment>
<evidence type="ECO:0000256" key="2">
    <source>
        <dbReference type="ARBA" id="ARBA00022555"/>
    </source>
</evidence>
<comment type="subcellular location">
    <subcellularLocation>
        <location evidence="7">Cytoplasm</location>
    </subcellularLocation>
</comment>
<dbReference type="AlphaFoldDB" id="A0A1F8EGA1"/>
<dbReference type="InterPro" id="IPR036416">
    <property type="entry name" value="Pept_tRNA_hydro_sf"/>
</dbReference>
<feature type="binding site" evidence="7">
    <location>
        <position position="15"/>
    </location>
    <ligand>
        <name>tRNA</name>
        <dbReference type="ChEBI" id="CHEBI:17843"/>
    </ligand>
</feature>
<comment type="function">
    <text evidence="7">Hydrolyzes ribosome-free peptidyl-tRNAs (with 1 or more amino acids incorporated), which drop off the ribosome during protein synthesis, or as a result of ribosome stalling.</text>
</comment>
<feature type="site" description="Stabilizes the basic form of H active site to accept a proton" evidence="7">
    <location>
        <position position="94"/>
    </location>
</feature>
<dbReference type="EMBL" id="MGIZ01000021">
    <property type="protein sequence ID" value="OGM99359.1"/>
    <property type="molecule type" value="Genomic_DNA"/>
</dbReference>
<evidence type="ECO:0000256" key="4">
    <source>
        <dbReference type="ARBA" id="ARBA00022884"/>
    </source>
</evidence>
<comment type="caution">
    <text evidence="7">Lacks conserved residue(s) required for the propagation of feature annotation.</text>
</comment>
<dbReference type="EC" id="3.1.1.29" evidence="1 7"/>
<dbReference type="Gene3D" id="3.40.50.1470">
    <property type="entry name" value="Peptidyl-tRNA hydrolase"/>
    <property type="match status" value="1"/>
</dbReference>
<dbReference type="InterPro" id="IPR018171">
    <property type="entry name" value="Pept_tRNA_hydro_CS"/>
</dbReference>
<dbReference type="CDD" id="cd00462">
    <property type="entry name" value="PTH"/>
    <property type="match status" value="1"/>
</dbReference>
<dbReference type="SUPFAM" id="SSF53178">
    <property type="entry name" value="Peptidyl-tRNA hydrolase-like"/>
    <property type="match status" value="1"/>
</dbReference>
<feature type="binding site" evidence="7">
    <location>
        <position position="69"/>
    </location>
    <ligand>
        <name>tRNA</name>
        <dbReference type="ChEBI" id="CHEBI:17843"/>
    </ligand>
</feature>
<protein>
    <recommendedName>
        <fullName evidence="6 7">Peptidyl-tRNA hydrolase</fullName>
        <shortName evidence="7">Pth</shortName>
        <ecNumber evidence="1 7">3.1.1.29</ecNumber>
    </recommendedName>
</protein>
<dbReference type="Proteomes" id="UP000177594">
    <property type="component" value="Unassembled WGS sequence"/>
</dbReference>
<feature type="binding site" evidence="7">
    <location>
        <position position="67"/>
    </location>
    <ligand>
        <name>tRNA</name>
        <dbReference type="ChEBI" id="CHEBI:17843"/>
    </ligand>
</feature>
<evidence type="ECO:0000313" key="11">
    <source>
        <dbReference type="Proteomes" id="UP000177594"/>
    </source>
</evidence>
<dbReference type="Pfam" id="PF01195">
    <property type="entry name" value="Pept_tRNA_hydro"/>
    <property type="match status" value="1"/>
</dbReference>
<feature type="site" description="Discriminates between blocked and unblocked aminoacyl-tRNA" evidence="7">
    <location>
        <position position="10"/>
    </location>
</feature>
<keyword evidence="4 7" id="KW-0694">RNA-binding</keyword>
<keyword evidence="3 7" id="KW-0378">Hydrolase</keyword>
<evidence type="ECO:0000256" key="3">
    <source>
        <dbReference type="ARBA" id="ARBA00022801"/>
    </source>
</evidence>
<evidence type="ECO:0000256" key="6">
    <source>
        <dbReference type="ARBA" id="ARBA00050038"/>
    </source>
</evidence>
<comment type="catalytic activity">
    <reaction evidence="7 8">
        <text>an N-acyl-L-alpha-aminoacyl-tRNA + H2O = an N-acyl-L-amino acid + a tRNA + H(+)</text>
        <dbReference type="Rhea" id="RHEA:54448"/>
        <dbReference type="Rhea" id="RHEA-COMP:10123"/>
        <dbReference type="Rhea" id="RHEA-COMP:13883"/>
        <dbReference type="ChEBI" id="CHEBI:15377"/>
        <dbReference type="ChEBI" id="CHEBI:15378"/>
        <dbReference type="ChEBI" id="CHEBI:59874"/>
        <dbReference type="ChEBI" id="CHEBI:78442"/>
        <dbReference type="ChEBI" id="CHEBI:138191"/>
        <dbReference type="EC" id="3.1.1.29"/>
    </reaction>
</comment>
<dbReference type="PANTHER" id="PTHR17224">
    <property type="entry name" value="PEPTIDYL-TRNA HYDROLASE"/>
    <property type="match status" value="1"/>
</dbReference>
<organism evidence="10 11">
    <name type="scientific">Candidatus Yanofskybacteria bacterium RIFCSPHIGHO2_01_FULL_39_8b</name>
    <dbReference type="NCBI Taxonomy" id="1802659"/>
    <lineage>
        <taxon>Bacteria</taxon>
        <taxon>Candidatus Yanofskyibacteriota</taxon>
    </lineage>
</organism>
<comment type="similarity">
    <text evidence="5 7 9">Belongs to the PTH family.</text>
</comment>
<dbReference type="GO" id="GO:0072344">
    <property type="term" value="P:rescue of stalled ribosome"/>
    <property type="evidence" value="ECO:0007669"/>
    <property type="project" value="UniProtKB-UniRule"/>
</dbReference>
<dbReference type="InterPro" id="IPR001328">
    <property type="entry name" value="Pept_tRNA_hydro"/>
</dbReference>